<dbReference type="PANTHER" id="PTHR43214">
    <property type="entry name" value="TWO-COMPONENT RESPONSE REGULATOR"/>
    <property type="match status" value="1"/>
</dbReference>
<evidence type="ECO:0000313" key="5">
    <source>
        <dbReference type="EMBL" id="ATQ70561.1"/>
    </source>
</evidence>
<dbReference type="GO" id="GO:0006355">
    <property type="term" value="P:regulation of DNA-templated transcription"/>
    <property type="evidence" value="ECO:0007669"/>
    <property type="project" value="InterPro"/>
</dbReference>
<dbReference type="PROSITE" id="PS00622">
    <property type="entry name" value="HTH_LUXR_1"/>
    <property type="match status" value="1"/>
</dbReference>
<dbReference type="InterPro" id="IPR036388">
    <property type="entry name" value="WH-like_DNA-bd_sf"/>
</dbReference>
<accession>A0A2D2D6B0</accession>
<evidence type="ECO:0000259" key="3">
    <source>
        <dbReference type="PROSITE" id="PS50043"/>
    </source>
</evidence>
<dbReference type="InterPro" id="IPR016032">
    <property type="entry name" value="Sig_transdc_resp-reg_C-effctor"/>
</dbReference>
<feature type="modified residue" description="4-aspartylphosphate" evidence="2">
    <location>
        <position position="59"/>
    </location>
</feature>
<dbReference type="AlphaFoldDB" id="A0A2D2D6B0"/>
<dbReference type="InterPro" id="IPR000792">
    <property type="entry name" value="Tscrpt_reg_LuxR_C"/>
</dbReference>
<evidence type="ECO:0000256" key="2">
    <source>
        <dbReference type="PROSITE-ProRule" id="PRU00169"/>
    </source>
</evidence>
<dbReference type="KEGG" id="mtw:CQW49_21385"/>
<dbReference type="STRING" id="595536.GCA_000178815_00222"/>
<evidence type="ECO:0000259" key="4">
    <source>
        <dbReference type="PROSITE" id="PS50110"/>
    </source>
</evidence>
<dbReference type="RefSeq" id="WP_003612721.1">
    <property type="nucleotide sequence ID" value="NZ_ADVE02000002.1"/>
</dbReference>
<dbReference type="SMART" id="SM00448">
    <property type="entry name" value="REC"/>
    <property type="match status" value="1"/>
</dbReference>
<keyword evidence="6" id="KW-1185">Reference proteome</keyword>
<dbReference type="EMBL" id="CP023738">
    <property type="protein sequence ID" value="ATQ70561.1"/>
    <property type="molecule type" value="Genomic_DNA"/>
</dbReference>
<keyword evidence="1 5" id="KW-0238">DNA-binding</keyword>
<dbReference type="PRINTS" id="PR00038">
    <property type="entry name" value="HTHLUXR"/>
</dbReference>
<dbReference type="InterPro" id="IPR011006">
    <property type="entry name" value="CheY-like_superfamily"/>
</dbReference>
<evidence type="ECO:0000256" key="1">
    <source>
        <dbReference type="ARBA" id="ARBA00023125"/>
    </source>
</evidence>
<dbReference type="Pfam" id="PF00196">
    <property type="entry name" value="GerE"/>
    <property type="match status" value="1"/>
</dbReference>
<geneLocation type="plasmid" evidence="6">
    <name>pob3b1</name>
</geneLocation>
<reference evidence="6" key="1">
    <citation type="submission" date="2017-10" db="EMBL/GenBank/DDBJ databases">
        <title>Completed PacBio SMRT sequence of Methylosinus trichosporium OB3b reveals presence of a third large plasmid.</title>
        <authorList>
            <person name="Charles T.C."/>
            <person name="Lynch M.D.J."/>
            <person name="Heil J.R."/>
            <person name="Cheng J."/>
        </authorList>
    </citation>
    <scope>NUCLEOTIDE SEQUENCE [LARGE SCALE GENOMIC DNA]</scope>
    <source>
        <strain evidence="6">OB3b</strain>
        <plasmid evidence="6">pob3b1</plasmid>
    </source>
</reference>
<dbReference type="PROSITE" id="PS50110">
    <property type="entry name" value="RESPONSE_REGULATORY"/>
    <property type="match status" value="1"/>
</dbReference>
<dbReference type="PANTHER" id="PTHR43214:SF42">
    <property type="entry name" value="TRANSCRIPTIONAL REGULATORY PROTEIN DESR"/>
    <property type="match status" value="1"/>
</dbReference>
<dbReference type="SUPFAM" id="SSF52172">
    <property type="entry name" value="CheY-like"/>
    <property type="match status" value="1"/>
</dbReference>
<keyword evidence="2" id="KW-0597">Phosphoprotein</keyword>
<dbReference type="Proteomes" id="UP000230709">
    <property type="component" value="Plasmid pOB3b1"/>
</dbReference>
<dbReference type="Gene3D" id="1.10.10.10">
    <property type="entry name" value="Winged helix-like DNA-binding domain superfamily/Winged helix DNA-binding domain"/>
    <property type="match status" value="1"/>
</dbReference>
<dbReference type="PROSITE" id="PS50043">
    <property type="entry name" value="HTH_LUXR_2"/>
    <property type="match status" value="1"/>
</dbReference>
<dbReference type="GO" id="GO:0003677">
    <property type="term" value="F:DNA binding"/>
    <property type="evidence" value="ECO:0007669"/>
    <property type="project" value="UniProtKB-KW"/>
</dbReference>
<dbReference type="SUPFAM" id="SSF46894">
    <property type="entry name" value="C-terminal effector domain of the bipartite response regulators"/>
    <property type="match status" value="1"/>
</dbReference>
<dbReference type="Gene3D" id="3.40.50.2300">
    <property type="match status" value="1"/>
</dbReference>
<dbReference type="Pfam" id="PF00072">
    <property type="entry name" value="Response_reg"/>
    <property type="match status" value="1"/>
</dbReference>
<evidence type="ECO:0000313" key="6">
    <source>
        <dbReference type="Proteomes" id="UP000230709"/>
    </source>
</evidence>
<dbReference type="CDD" id="cd06170">
    <property type="entry name" value="LuxR_C_like"/>
    <property type="match status" value="1"/>
</dbReference>
<feature type="domain" description="Response regulatory" evidence="4">
    <location>
        <begin position="10"/>
        <end position="126"/>
    </location>
</feature>
<sequence>MSADLRQRDTALVVDDNRDELGFLVDALERADLTVLAATTGEAALSLLERVPPNVVVLDAVMTGLDGFETCRRIKQNPRFAHVPVIFLTGLKDTSHVLMGLEAGGVDYVVKPVIIEELIARIRIHVSNAKAAFGARVALDAAGRHLLAVDRNARPLWCTPQAADLLAAQFGAFEILRAEPPDAFSALMRAVIEKREQGAAQVETERMSISFLCEIGGEELLFRLSERHVVSDEAFLVGKFALTSREAEVVSWIARGKSNVDIAEILCISPRTVHKHLERIFIKLGVDSRSSATSVALQALQSRSSD</sequence>
<organism evidence="5 6">
    <name type="scientific">Methylosinus trichosporium (strain ATCC 35070 / NCIMB 11131 / UNIQEM 75 / OB3b)</name>
    <dbReference type="NCBI Taxonomy" id="595536"/>
    <lineage>
        <taxon>Bacteria</taxon>
        <taxon>Pseudomonadati</taxon>
        <taxon>Pseudomonadota</taxon>
        <taxon>Alphaproteobacteria</taxon>
        <taxon>Hyphomicrobiales</taxon>
        <taxon>Methylocystaceae</taxon>
        <taxon>Methylosinus</taxon>
    </lineage>
</organism>
<dbReference type="InterPro" id="IPR001789">
    <property type="entry name" value="Sig_transdc_resp-reg_receiver"/>
</dbReference>
<keyword evidence="5" id="KW-0614">Plasmid</keyword>
<protein>
    <submittedName>
        <fullName evidence="5">DNA-binding response regulator</fullName>
    </submittedName>
</protein>
<gene>
    <name evidence="5" type="ORF">CQW49_21385</name>
</gene>
<name>A0A2D2D6B0_METT3</name>
<dbReference type="GO" id="GO:0000160">
    <property type="term" value="P:phosphorelay signal transduction system"/>
    <property type="evidence" value="ECO:0007669"/>
    <property type="project" value="InterPro"/>
</dbReference>
<dbReference type="SMART" id="SM00421">
    <property type="entry name" value="HTH_LUXR"/>
    <property type="match status" value="1"/>
</dbReference>
<feature type="domain" description="HTH luxR-type" evidence="3">
    <location>
        <begin position="235"/>
        <end position="300"/>
    </location>
</feature>
<proteinExistence type="predicted"/>
<dbReference type="InterPro" id="IPR039420">
    <property type="entry name" value="WalR-like"/>
</dbReference>